<name>A0A1I5PG60_9GAMM</name>
<dbReference type="AlphaFoldDB" id="A0A1I5PG60"/>
<reference evidence="1 2" key="1">
    <citation type="submission" date="2016-10" db="EMBL/GenBank/DDBJ databases">
        <authorList>
            <person name="de Groot N.N."/>
        </authorList>
    </citation>
    <scope>NUCLEOTIDE SEQUENCE [LARGE SCALE GENOMIC DNA]</scope>
    <source>
        <strain evidence="1 2">DSM 15893</strain>
    </source>
</reference>
<dbReference type="OrthoDB" id="7068585at2"/>
<organism evidence="1 2">
    <name type="scientific">Enterovibrio norvegicus DSM 15893</name>
    <dbReference type="NCBI Taxonomy" id="1121869"/>
    <lineage>
        <taxon>Bacteria</taxon>
        <taxon>Pseudomonadati</taxon>
        <taxon>Pseudomonadota</taxon>
        <taxon>Gammaproteobacteria</taxon>
        <taxon>Vibrionales</taxon>
        <taxon>Vibrionaceae</taxon>
        <taxon>Enterovibrio</taxon>
    </lineage>
</organism>
<evidence type="ECO:0000313" key="2">
    <source>
        <dbReference type="Proteomes" id="UP000182692"/>
    </source>
</evidence>
<dbReference type="Proteomes" id="UP000182692">
    <property type="component" value="Unassembled WGS sequence"/>
</dbReference>
<dbReference type="EMBL" id="FOWR01000012">
    <property type="protein sequence ID" value="SFP33092.1"/>
    <property type="molecule type" value="Genomic_DNA"/>
</dbReference>
<gene>
    <name evidence="1" type="ORF">SAMN03084138_01954</name>
</gene>
<evidence type="ECO:0000313" key="1">
    <source>
        <dbReference type="EMBL" id="SFP33092.1"/>
    </source>
</evidence>
<protein>
    <recommendedName>
        <fullName evidence="3">PD-(D/E)XK nuclease superfamily protein</fullName>
    </recommendedName>
</protein>
<accession>A0A1I5PG60</accession>
<sequence length="202" mass="22742">MLELSHIGEDLICRIINHSEACKAHICRSLGISNAVIAVPELSLDTCSGFRFDGTHRVDVCLLDRGSLTCFPIEAKLGTSRLSRTEFGNRFLQPCKTSHKDTRISGSMISVLERNLPVQCIDNELAVTYEGQRYDLSVKWGLVVREKVSENWKKNGYPNTSKSCEVLIFEELIDILGSAELFNEHVSSLLALDYHKEWIGLR</sequence>
<proteinExistence type="predicted"/>
<evidence type="ECO:0008006" key="3">
    <source>
        <dbReference type="Google" id="ProtNLM"/>
    </source>
</evidence>